<accession>X7FFE9</accession>
<dbReference type="RefSeq" id="WP_156943760.1">
    <property type="nucleotide sequence ID" value="NZ_JAME01000002.1"/>
</dbReference>
<dbReference type="Proteomes" id="UP000023430">
    <property type="component" value="Unassembled WGS sequence"/>
</dbReference>
<dbReference type="AlphaFoldDB" id="X7FFE9"/>
<dbReference type="InterPro" id="IPR014500">
    <property type="entry name" value="UCP019307_cupin"/>
</dbReference>
<dbReference type="SMART" id="SM00835">
    <property type="entry name" value="Cupin_1"/>
    <property type="match status" value="1"/>
</dbReference>
<comment type="caution">
    <text evidence="2">The sequence shown here is derived from an EMBL/GenBank/DDBJ whole genome shotgun (WGS) entry which is preliminary data.</text>
</comment>
<dbReference type="InterPro" id="IPR047121">
    <property type="entry name" value="YjiB-like"/>
</dbReference>
<dbReference type="PANTHER" id="PTHR36448">
    <property type="entry name" value="BLR7373 PROTEIN"/>
    <property type="match status" value="1"/>
</dbReference>
<dbReference type="EMBL" id="JAME01000002">
    <property type="protein sequence ID" value="ETX30759.1"/>
    <property type="molecule type" value="Genomic_DNA"/>
</dbReference>
<dbReference type="PANTHER" id="PTHR36448:SF2">
    <property type="entry name" value="CUPIN TYPE-1 DOMAIN-CONTAINING PROTEIN"/>
    <property type="match status" value="1"/>
</dbReference>
<dbReference type="CDD" id="cd02219">
    <property type="entry name" value="cupin_YjlB-like"/>
    <property type="match status" value="1"/>
</dbReference>
<dbReference type="InterPro" id="IPR006045">
    <property type="entry name" value="Cupin_1"/>
</dbReference>
<name>X7FFE9_9RHOB</name>
<sequence length="191" mass="20344">MAKKTVSRIRGGVRPARASAEAAVETLWLSDDGGIPNNPDLPVVLIHGALDAEAGDAAIRALFEAQGWRGTWTWTVFDFHHYHPDAHEALAVARGWGDIQLGGPSGPVLHLRAGDAMVLPAGTGHCRIAQSEDFAVCGGYPPDHTDVGLARADDPDQDRHRAQIARVSRPETDPLFGAAGPLVRLWDDVGA</sequence>
<dbReference type="Gene3D" id="2.60.120.10">
    <property type="entry name" value="Jelly Rolls"/>
    <property type="match status" value="1"/>
</dbReference>
<protein>
    <recommendedName>
        <fullName evidence="1">Cupin type-1 domain-containing protein</fullName>
    </recommendedName>
</protein>
<dbReference type="Pfam" id="PF00190">
    <property type="entry name" value="Cupin_1"/>
    <property type="match status" value="1"/>
</dbReference>
<dbReference type="SUPFAM" id="SSF51182">
    <property type="entry name" value="RmlC-like cupins"/>
    <property type="match status" value="1"/>
</dbReference>
<dbReference type="PATRIC" id="fig|1449351.3.peg.423"/>
<feature type="domain" description="Cupin type-1" evidence="1">
    <location>
        <begin position="47"/>
        <end position="158"/>
    </location>
</feature>
<dbReference type="STRING" id="1449351.RISW2_08105"/>
<evidence type="ECO:0000313" key="3">
    <source>
        <dbReference type="Proteomes" id="UP000023430"/>
    </source>
</evidence>
<dbReference type="OrthoDB" id="9791759at2"/>
<keyword evidence="3" id="KW-1185">Reference proteome</keyword>
<evidence type="ECO:0000313" key="2">
    <source>
        <dbReference type="EMBL" id="ETX30759.1"/>
    </source>
</evidence>
<evidence type="ECO:0000259" key="1">
    <source>
        <dbReference type="SMART" id="SM00835"/>
    </source>
</evidence>
<proteinExistence type="predicted"/>
<gene>
    <name evidence="2" type="ORF">RISW2_08105</name>
</gene>
<dbReference type="InterPro" id="IPR011051">
    <property type="entry name" value="RmlC_Cupin_sf"/>
</dbReference>
<reference evidence="2 3" key="1">
    <citation type="submission" date="2014-01" db="EMBL/GenBank/DDBJ databases">
        <title>Roseivivax isoporae LMG 25204 Genome Sequencing.</title>
        <authorList>
            <person name="Lai Q."/>
            <person name="Li G."/>
            <person name="Shao Z."/>
        </authorList>
    </citation>
    <scope>NUCLEOTIDE SEQUENCE [LARGE SCALE GENOMIC DNA]</scope>
    <source>
        <strain evidence="2 3">LMG 25204</strain>
    </source>
</reference>
<dbReference type="InterPro" id="IPR014710">
    <property type="entry name" value="RmlC-like_jellyroll"/>
</dbReference>
<dbReference type="PIRSF" id="PIRSF019307">
    <property type="entry name" value="UCP019307"/>
    <property type="match status" value="1"/>
</dbReference>
<organism evidence="2 3">
    <name type="scientific">Roseivivax isoporae LMG 25204</name>
    <dbReference type="NCBI Taxonomy" id="1449351"/>
    <lineage>
        <taxon>Bacteria</taxon>
        <taxon>Pseudomonadati</taxon>
        <taxon>Pseudomonadota</taxon>
        <taxon>Alphaproteobacteria</taxon>
        <taxon>Rhodobacterales</taxon>
        <taxon>Roseobacteraceae</taxon>
        <taxon>Roseivivax</taxon>
    </lineage>
</organism>
<dbReference type="eggNOG" id="COG4297">
    <property type="taxonomic scope" value="Bacteria"/>
</dbReference>